<dbReference type="PANTHER" id="PTHR45138:SF9">
    <property type="entry name" value="DIGUANYLATE CYCLASE DGCM-RELATED"/>
    <property type="match status" value="1"/>
</dbReference>
<dbReference type="PROSITE" id="PS50887">
    <property type="entry name" value="GGDEF"/>
    <property type="match status" value="1"/>
</dbReference>
<name>A0ABT0YUQ3_9BURK</name>
<feature type="domain" description="GGDEF" evidence="4">
    <location>
        <begin position="241"/>
        <end position="374"/>
    </location>
</feature>
<reference evidence="5" key="1">
    <citation type="submission" date="2022-05" db="EMBL/GenBank/DDBJ databases">
        <title>Schlegelella sp. nov., isolated from mangrove soil.</title>
        <authorList>
            <person name="Liu Y."/>
            <person name="Ge X."/>
            <person name="Liu W."/>
        </authorList>
    </citation>
    <scope>NUCLEOTIDE SEQUENCE</scope>
    <source>
        <strain evidence="5">S2-27</strain>
    </source>
</reference>
<keyword evidence="3" id="KW-0812">Transmembrane</keyword>
<evidence type="ECO:0000256" key="3">
    <source>
        <dbReference type="SAM" id="Phobius"/>
    </source>
</evidence>
<dbReference type="InterPro" id="IPR000160">
    <property type="entry name" value="GGDEF_dom"/>
</dbReference>
<dbReference type="InterPro" id="IPR029787">
    <property type="entry name" value="Nucleotide_cyclase"/>
</dbReference>
<feature type="transmembrane region" description="Helical" evidence="3">
    <location>
        <begin position="166"/>
        <end position="187"/>
    </location>
</feature>
<feature type="transmembrane region" description="Helical" evidence="3">
    <location>
        <begin position="109"/>
        <end position="126"/>
    </location>
</feature>
<dbReference type="InterPro" id="IPR050469">
    <property type="entry name" value="Diguanylate_Cyclase"/>
</dbReference>
<dbReference type="NCBIfam" id="TIGR00254">
    <property type="entry name" value="GGDEF"/>
    <property type="match status" value="1"/>
</dbReference>
<dbReference type="SUPFAM" id="SSF55073">
    <property type="entry name" value="Nucleotide cyclase"/>
    <property type="match status" value="1"/>
</dbReference>
<feature type="transmembrane region" description="Helical" evidence="3">
    <location>
        <begin position="56"/>
        <end position="74"/>
    </location>
</feature>
<evidence type="ECO:0000313" key="6">
    <source>
        <dbReference type="Proteomes" id="UP001165541"/>
    </source>
</evidence>
<keyword evidence="3" id="KW-1133">Transmembrane helix</keyword>
<protein>
    <recommendedName>
        <fullName evidence="1">diguanylate cyclase</fullName>
        <ecNumber evidence="1">2.7.7.65</ecNumber>
    </recommendedName>
</protein>
<evidence type="ECO:0000313" key="5">
    <source>
        <dbReference type="EMBL" id="MCM5682477.1"/>
    </source>
</evidence>
<organism evidence="5 6">
    <name type="scientific">Caldimonas mangrovi</name>
    <dbReference type="NCBI Taxonomy" id="2944811"/>
    <lineage>
        <taxon>Bacteria</taxon>
        <taxon>Pseudomonadati</taxon>
        <taxon>Pseudomonadota</taxon>
        <taxon>Betaproteobacteria</taxon>
        <taxon>Burkholderiales</taxon>
        <taxon>Sphaerotilaceae</taxon>
        <taxon>Caldimonas</taxon>
    </lineage>
</organism>
<keyword evidence="3" id="KW-0472">Membrane</keyword>
<comment type="catalytic activity">
    <reaction evidence="2">
        <text>2 GTP = 3',3'-c-di-GMP + 2 diphosphate</text>
        <dbReference type="Rhea" id="RHEA:24898"/>
        <dbReference type="ChEBI" id="CHEBI:33019"/>
        <dbReference type="ChEBI" id="CHEBI:37565"/>
        <dbReference type="ChEBI" id="CHEBI:58805"/>
        <dbReference type="EC" id="2.7.7.65"/>
    </reaction>
</comment>
<dbReference type="EC" id="2.7.7.65" evidence="1"/>
<dbReference type="Proteomes" id="UP001165541">
    <property type="component" value="Unassembled WGS sequence"/>
</dbReference>
<dbReference type="CDD" id="cd01949">
    <property type="entry name" value="GGDEF"/>
    <property type="match status" value="1"/>
</dbReference>
<dbReference type="InterPro" id="IPR043128">
    <property type="entry name" value="Rev_trsase/Diguanyl_cyclase"/>
</dbReference>
<dbReference type="Pfam" id="PF00990">
    <property type="entry name" value="GGDEF"/>
    <property type="match status" value="1"/>
</dbReference>
<dbReference type="SMART" id="SM00267">
    <property type="entry name" value="GGDEF"/>
    <property type="match status" value="1"/>
</dbReference>
<dbReference type="Gene3D" id="3.30.70.270">
    <property type="match status" value="1"/>
</dbReference>
<proteinExistence type="predicted"/>
<keyword evidence="6" id="KW-1185">Reference proteome</keyword>
<feature type="transmembrane region" description="Helical" evidence="3">
    <location>
        <begin position="86"/>
        <end position="103"/>
    </location>
</feature>
<feature type="transmembrane region" description="Helical" evidence="3">
    <location>
        <begin position="27"/>
        <end position="50"/>
    </location>
</feature>
<evidence type="ECO:0000259" key="4">
    <source>
        <dbReference type="PROSITE" id="PS50887"/>
    </source>
</evidence>
<dbReference type="RefSeq" id="WP_251780955.1">
    <property type="nucleotide sequence ID" value="NZ_JAMKFE010000019.1"/>
</dbReference>
<sequence>MSAAAAAIRKEQPIDRLARRRKMRLRMLKMVAGSYAVDTLLLAALVYAGTVGWNVPLAYALATGGALAGFYMAFSSGWSERFADHYLTLMQMFAHSAICVGFTLAVPEVGVLVMTVVFCIGAFCALRPSTREVLLGALATSVALGIVIVTVGHRLSLPSTTLAERIVSALWITLMFGRCTIVGLYGARMRLAMLESRRELTRAYEAMERLASRDELTGALNRRAVMELIEAEQRRLERQGPPYCVALLDLDYFKRVNDVYGHLAGDDVLRAFTFKVAHDMRAVDRLGRWGGEEFLLFLHGVGEEREAHAALERIRVVVASHRWDSVVPGLTVTVSIGAALARPGETVEQLLARADRALYRAKGEGRNRTVMAVS</sequence>
<feature type="transmembrane region" description="Helical" evidence="3">
    <location>
        <begin position="133"/>
        <end position="154"/>
    </location>
</feature>
<gene>
    <name evidence="5" type="ORF">M8A51_23355</name>
</gene>
<dbReference type="EMBL" id="JAMKFE010000019">
    <property type="protein sequence ID" value="MCM5682477.1"/>
    <property type="molecule type" value="Genomic_DNA"/>
</dbReference>
<dbReference type="PANTHER" id="PTHR45138">
    <property type="entry name" value="REGULATORY COMPONENTS OF SENSORY TRANSDUCTION SYSTEM"/>
    <property type="match status" value="1"/>
</dbReference>
<comment type="caution">
    <text evidence="5">The sequence shown here is derived from an EMBL/GenBank/DDBJ whole genome shotgun (WGS) entry which is preliminary data.</text>
</comment>
<evidence type="ECO:0000256" key="2">
    <source>
        <dbReference type="ARBA" id="ARBA00034247"/>
    </source>
</evidence>
<accession>A0ABT0YUQ3</accession>
<evidence type="ECO:0000256" key="1">
    <source>
        <dbReference type="ARBA" id="ARBA00012528"/>
    </source>
</evidence>